<reference evidence="1" key="1">
    <citation type="submission" date="2018-02" db="EMBL/GenBank/DDBJ databases">
        <title>Rhizophora mucronata_Transcriptome.</title>
        <authorList>
            <person name="Meera S.P."/>
            <person name="Sreeshan A."/>
            <person name="Augustine A."/>
        </authorList>
    </citation>
    <scope>NUCLEOTIDE SEQUENCE</scope>
    <source>
        <tissue evidence="1">Leaf</tissue>
    </source>
</reference>
<organism evidence="1">
    <name type="scientific">Rhizophora mucronata</name>
    <name type="common">Asiatic mangrove</name>
    <dbReference type="NCBI Taxonomy" id="61149"/>
    <lineage>
        <taxon>Eukaryota</taxon>
        <taxon>Viridiplantae</taxon>
        <taxon>Streptophyta</taxon>
        <taxon>Embryophyta</taxon>
        <taxon>Tracheophyta</taxon>
        <taxon>Spermatophyta</taxon>
        <taxon>Magnoliopsida</taxon>
        <taxon>eudicotyledons</taxon>
        <taxon>Gunneridae</taxon>
        <taxon>Pentapetalae</taxon>
        <taxon>rosids</taxon>
        <taxon>fabids</taxon>
        <taxon>Malpighiales</taxon>
        <taxon>Rhizophoraceae</taxon>
        <taxon>Rhizophora</taxon>
    </lineage>
</organism>
<accession>A0A2P2N859</accession>
<dbReference type="AlphaFoldDB" id="A0A2P2N859"/>
<evidence type="ECO:0000313" key="1">
    <source>
        <dbReference type="EMBL" id="MBX38606.1"/>
    </source>
</evidence>
<dbReference type="EMBL" id="GGEC01058122">
    <property type="protein sequence ID" value="MBX38606.1"/>
    <property type="molecule type" value="Transcribed_RNA"/>
</dbReference>
<sequence>MNARSGSSTIGESVPS</sequence>
<name>A0A2P2N859_RHIMU</name>
<proteinExistence type="predicted"/>
<protein>
    <submittedName>
        <fullName evidence="1">Uncharacterized protein</fullName>
    </submittedName>
</protein>